<gene>
    <name evidence="2" type="ORF">Vretimale_6551</name>
</gene>
<organism evidence="2 3">
    <name type="scientific">Volvox reticuliferus</name>
    <dbReference type="NCBI Taxonomy" id="1737510"/>
    <lineage>
        <taxon>Eukaryota</taxon>
        <taxon>Viridiplantae</taxon>
        <taxon>Chlorophyta</taxon>
        <taxon>core chlorophytes</taxon>
        <taxon>Chlorophyceae</taxon>
        <taxon>CS clade</taxon>
        <taxon>Chlamydomonadales</taxon>
        <taxon>Volvocaceae</taxon>
        <taxon>Volvox</taxon>
    </lineage>
</organism>
<accession>A0A8J4LME8</accession>
<name>A0A8J4LME8_9CHLO</name>
<reference evidence="2" key="1">
    <citation type="journal article" date="2021" name="Proc. Natl. Acad. Sci. U.S.A.">
        <title>Three genomes in the algal genus Volvox reveal the fate of a haploid sex-determining region after a transition to homothallism.</title>
        <authorList>
            <person name="Yamamoto K."/>
            <person name="Hamaji T."/>
            <person name="Kawai-Toyooka H."/>
            <person name="Matsuzaki R."/>
            <person name="Takahashi F."/>
            <person name="Nishimura Y."/>
            <person name="Kawachi M."/>
            <person name="Noguchi H."/>
            <person name="Minakuchi Y."/>
            <person name="Umen J.G."/>
            <person name="Toyoda A."/>
            <person name="Nozaki H."/>
        </authorList>
    </citation>
    <scope>NUCLEOTIDE SEQUENCE</scope>
    <source>
        <strain evidence="2">NIES-3785</strain>
    </source>
</reference>
<dbReference type="Proteomes" id="UP000722791">
    <property type="component" value="Unassembled WGS sequence"/>
</dbReference>
<proteinExistence type="predicted"/>
<sequence>STCRGWAWACAWDPSDELSEIVFAMDDASGVSGVGLTRTAELGCPSGTGNGCGCCTLVISGASGKVAGILPFHTESRGTCGGDSGAMTVRSAIPPASEGSLPATDRPRLQLPAPLPLPPPPPPWQPAEEMEPATSAVE</sequence>
<protein>
    <submittedName>
        <fullName evidence="2">Uncharacterized protein</fullName>
    </submittedName>
</protein>
<feature type="non-terminal residue" evidence="2">
    <location>
        <position position="1"/>
    </location>
</feature>
<comment type="caution">
    <text evidence="2">The sequence shown here is derived from an EMBL/GenBank/DDBJ whole genome shotgun (WGS) entry which is preliminary data.</text>
</comment>
<feature type="region of interest" description="Disordered" evidence="1">
    <location>
        <begin position="80"/>
        <end position="138"/>
    </location>
</feature>
<evidence type="ECO:0000313" key="3">
    <source>
        <dbReference type="Proteomes" id="UP000722791"/>
    </source>
</evidence>
<evidence type="ECO:0000313" key="2">
    <source>
        <dbReference type="EMBL" id="GIM01764.1"/>
    </source>
</evidence>
<feature type="compositionally biased region" description="Pro residues" evidence="1">
    <location>
        <begin position="113"/>
        <end position="125"/>
    </location>
</feature>
<evidence type="ECO:0000256" key="1">
    <source>
        <dbReference type="SAM" id="MobiDB-lite"/>
    </source>
</evidence>
<dbReference type="EMBL" id="BNCQ01000010">
    <property type="protein sequence ID" value="GIM01764.1"/>
    <property type="molecule type" value="Genomic_DNA"/>
</dbReference>
<dbReference type="AlphaFoldDB" id="A0A8J4LME8"/>